<keyword evidence="2" id="KW-1185">Reference proteome</keyword>
<dbReference type="EMBL" id="JAHUTJ010026652">
    <property type="protein sequence ID" value="MED6274914.1"/>
    <property type="molecule type" value="Genomic_DNA"/>
</dbReference>
<name>A0ABU7DME0_9TELE</name>
<proteinExistence type="predicted"/>
<gene>
    <name evidence="1" type="ORF">CHARACLAT_021229</name>
</gene>
<organism evidence="1 2">
    <name type="scientific">Characodon lateralis</name>
    <dbReference type="NCBI Taxonomy" id="208331"/>
    <lineage>
        <taxon>Eukaryota</taxon>
        <taxon>Metazoa</taxon>
        <taxon>Chordata</taxon>
        <taxon>Craniata</taxon>
        <taxon>Vertebrata</taxon>
        <taxon>Euteleostomi</taxon>
        <taxon>Actinopterygii</taxon>
        <taxon>Neopterygii</taxon>
        <taxon>Teleostei</taxon>
        <taxon>Neoteleostei</taxon>
        <taxon>Acanthomorphata</taxon>
        <taxon>Ovalentaria</taxon>
        <taxon>Atherinomorphae</taxon>
        <taxon>Cyprinodontiformes</taxon>
        <taxon>Goodeidae</taxon>
        <taxon>Characodon</taxon>
    </lineage>
</organism>
<accession>A0ABU7DME0</accession>
<comment type="caution">
    <text evidence="1">The sequence shown here is derived from an EMBL/GenBank/DDBJ whole genome shotgun (WGS) entry which is preliminary data.</text>
</comment>
<protein>
    <submittedName>
        <fullName evidence="1">Uncharacterized protein</fullName>
    </submittedName>
</protein>
<evidence type="ECO:0000313" key="2">
    <source>
        <dbReference type="Proteomes" id="UP001352852"/>
    </source>
</evidence>
<reference evidence="1 2" key="1">
    <citation type="submission" date="2021-06" db="EMBL/GenBank/DDBJ databases">
        <authorList>
            <person name="Palmer J.M."/>
        </authorList>
    </citation>
    <scope>NUCLEOTIDE SEQUENCE [LARGE SCALE GENOMIC DNA]</scope>
    <source>
        <strain evidence="1 2">CL_MEX2019</strain>
        <tissue evidence="1">Muscle</tissue>
    </source>
</reference>
<evidence type="ECO:0000313" key="1">
    <source>
        <dbReference type="EMBL" id="MED6274914.1"/>
    </source>
</evidence>
<dbReference type="Proteomes" id="UP001352852">
    <property type="component" value="Unassembled WGS sequence"/>
</dbReference>
<sequence length="102" mass="11463">MLHLYLTPLYSDIFLTVNSYVIFLLPTPKATLNLLYIPQPPINVQINTEPVGDAELEGHRSKLSQLRNPEALQNGALLFPSNQKEAYSLLSNGFRCVLCPKH</sequence>